<organism evidence="12 13">
    <name type="scientific">Eschrichtius robustus</name>
    <name type="common">California gray whale</name>
    <name type="synonym">Eschrichtius gibbosus</name>
    <dbReference type="NCBI Taxonomy" id="9764"/>
    <lineage>
        <taxon>Eukaryota</taxon>
        <taxon>Metazoa</taxon>
        <taxon>Chordata</taxon>
        <taxon>Craniata</taxon>
        <taxon>Vertebrata</taxon>
        <taxon>Euteleostomi</taxon>
        <taxon>Mammalia</taxon>
        <taxon>Eutheria</taxon>
        <taxon>Laurasiatheria</taxon>
        <taxon>Artiodactyla</taxon>
        <taxon>Whippomorpha</taxon>
        <taxon>Cetacea</taxon>
        <taxon>Mysticeti</taxon>
        <taxon>Eschrichtiidae</taxon>
        <taxon>Eschrichtius</taxon>
    </lineage>
</organism>
<keyword evidence="2 11" id="KW-0813">Transport</keyword>
<comment type="similarity">
    <text evidence="11">Belongs to the amiloride-sensitive sodium channel (TC 1.A.6) family.</text>
</comment>
<keyword evidence="13" id="KW-1185">Reference proteome</keyword>
<sequence length="136" mass="15242">MPSICNLGRSTCLFQEEFTDDSTLGFVDAGIIFIIHSRTKVPQFDGLGLPSPVGMHAPVTLRQVQVNTIAKYSLMELRGCLFCLKTAQQEYPWGECNAHMKLQNLRTYSTSGCLQERKAWHIEKQCGCLSFLLPGK</sequence>
<keyword evidence="7 11" id="KW-0406">Ion transport</keyword>
<evidence type="ECO:0000256" key="5">
    <source>
        <dbReference type="ARBA" id="ARBA00022989"/>
    </source>
</evidence>
<keyword evidence="5" id="KW-1133">Transmembrane helix</keyword>
<keyword evidence="3 11" id="KW-0894">Sodium channel</keyword>
<dbReference type="PANTHER" id="PTHR11690">
    <property type="entry name" value="AMILORIDE-SENSITIVE SODIUM CHANNEL-RELATED"/>
    <property type="match status" value="1"/>
</dbReference>
<reference evidence="12 13" key="1">
    <citation type="submission" date="2022-11" db="EMBL/GenBank/DDBJ databases">
        <title>Whole genome sequence of Eschrichtius robustus ER-17-0199.</title>
        <authorList>
            <person name="Bruniche-Olsen A."/>
            <person name="Black A.N."/>
            <person name="Fields C.J."/>
            <person name="Walden K."/>
            <person name="Dewoody J.A."/>
        </authorList>
    </citation>
    <scope>NUCLEOTIDE SEQUENCE [LARGE SCALE GENOMIC DNA]</scope>
    <source>
        <strain evidence="12">ER-17-0199</strain>
        <tissue evidence="12">Blubber</tissue>
    </source>
</reference>
<dbReference type="Pfam" id="PF00858">
    <property type="entry name" value="ASC"/>
    <property type="match status" value="1"/>
</dbReference>
<evidence type="ECO:0000256" key="2">
    <source>
        <dbReference type="ARBA" id="ARBA00022448"/>
    </source>
</evidence>
<evidence type="ECO:0000256" key="3">
    <source>
        <dbReference type="ARBA" id="ARBA00022461"/>
    </source>
</evidence>
<evidence type="ECO:0000256" key="9">
    <source>
        <dbReference type="ARBA" id="ARBA00023201"/>
    </source>
</evidence>
<evidence type="ECO:0000313" key="13">
    <source>
        <dbReference type="Proteomes" id="UP001159641"/>
    </source>
</evidence>
<evidence type="ECO:0000256" key="6">
    <source>
        <dbReference type="ARBA" id="ARBA00023053"/>
    </source>
</evidence>
<accession>A0AB34GMQ4</accession>
<dbReference type="GO" id="GO:0015280">
    <property type="term" value="F:ligand-gated sodium channel activity"/>
    <property type="evidence" value="ECO:0007669"/>
    <property type="project" value="TreeGrafter"/>
</dbReference>
<evidence type="ECO:0000256" key="1">
    <source>
        <dbReference type="ARBA" id="ARBA00004141"/>
    </source>
</evidence>
<name>A0AB34GMQ4_ESCRO</name>
<evidence type="ECO:0000256" key="4">
    <source>
        <dbReference type="ARBA" id="ARBA00022692"/>
    </source>
</evidence>
<dbReference type="AlphaFoldDB" id="A0AB34GMQ4"/>
<evidence type="ECO:0000256" key="10">
    <source>
        <dbReference type="ARBA" id="ARBA00023303"/>
    </source>
</evidence>
<evidence type="ECO:0000256" key="8">
    <source>
        <dbReference type="ARBA" id="ARBA00023136"/>
    </source>
</evidence>
<keyword evidence="8" id="KW-0472">Membrane</keyword>
<comment type="subcellular location">
    <subcellularLocation>
        <location evidence="1">Membrane</location>
        <topology evidence="1">Multi-pass membrane protein</topology>
    </subcellularLocation>
</comment>
<dbReference type="GO" id="GO:0005886">
    <property type="term" value="C:plasma membrane"/>
    <property type="evidence" value="ECO:0007669"/>
    <property type="project" value="TreeGrafter"/>
</dbReference>
<keyword evidence="4 11" id="KW-0812">Transmembrane</keyword>
<dbReference type="InterPro" id="IPR001873">
    <property type="entry name" value="ENaC"/>
</dbReference>
<proteinExistence type="inferred from homology"/>
<protein>
    <submittedName>
        <fullName evidence="12">Uncharacterized protein</fullName>
    </submittedName>
</protein>
<evidence type="ECO:0000313" key="12">
    <source>
        <dbReference type="EMBL" id="KAJ8781832.1"/>
    </source>
</evidence>
<keyword evidence="9 11" id="KW-0739">Sodium transport</keyword>
<dbReference type="Gene3D" id="1.10.287.820">
    <property type="entry name" value="Acid-sensing ion channel domain"/>
    <property type="match status" value="1"/>
</dbReference>
<gene>
    <name evidence="12" type="ORF">J1605_010816</name>
</gene>
<dbReference type="Proteomes" id="UP001159641">
    <property type="component" value="Unassembled WGS sequence"/>
</dbReference>
<keyword evidence="10 11" id="KW-0407">Ion channel</keyword>
<keyword evidence="6" id="KW-0915">Sodium</keyword>
<evidence type="ECO:0000256" key="11">
    <source>
        <dbReference type="RuleBase" id="RU000679"/>
    </source>
</evidence>
<comment type="caution">
    <text evidence="12">The sequence shown here is derived from an EMBL/GenBank/DDBJ whole genome shotgun (WGS) entry which is preliminary data.</text>
</comment>
<dbReference type="EMBL" id="JAIQCJ010002139">
    <property type="protein sequence ID" value="KAJ8781832.1"/>
    <property type="molecule type" value="Genomic_DNA"/>
</dbReference>
<dbReference type="PANTHER" id="PTHR11690:SF286">
    <property type="entry name" value="ACID-SENSING ION CHANNEL 5"/>
    <property type="match status" value="1"/>
</dbReference>
<evidence type="ECO:0000256" key="7">
    <source>
        <dbReference type="ARBA" id="ARBA00023065"/>
    </source>
</evidence>